<evidence type="ECO:0000313" key="1">
    <source>
        <dbReference type="EMBL" id="SDE68682.1"/>
    </source>
</evidence>
<protein>
    <submittedName>
        <fullName evidence="1">Uncharacterized protein</fullName>
    </submittedName>
</protein>
<proteinExistence type="predicted"/>
<reference evidence="1 2" key="1">
    <citation type="submission" date="2016-10" db="EMBL/GenBank/DDBJ databases">
        <authorList>
            <person name="de Groot N.N."/>
        </authorList>
    </citation>
    <scope>NUCLEOTIDE SEQUENCE [LARGE SCALE GENOMIC DNA]</scope>
    <source>
        <strain evidence="1 2">DSM 24015</strain>
    </source>
</reference>
<dbReference type="EMBL" id="FNAS01000018">
    <property type="protein sequence ID" value="SDE68682.1"/>
    <property type="molecule type" value="Genomic_DNA"/>
</dbReference>
<gene>
    <name evidence="1" type="ORF">SAMN05421544_11823</name>
</gene>
<keyword evidence="2" id="KW-1185">Reference proteome</keyword>
<dbReference type="Proteomes" id="UP000198517">
    <property type="component" value="Unassembled WGS sequence"/>
</dbReference>
<organism evidence="1 2">
    <name type="scientific">Riemerella columbipharyngis</name>
    <dbReference type="NCBI Taxonomy" id="1071918"/>
    <lineage>
        <taxon>Bacteria</taxon>
        <taxon>Pseudomonadati</taxon>
        <taxon>Bacteroidota</taxon>
        <taxon>Flavobacteriia</taxon>
        <taxon>Flavobacteriales</taxon>
        <taxon>Weeksellaceae</taxon>
        <taxon>Riemerella</taxon>
    </lineage>
</organism>
<dbReference type="AlphaFoldDB" id="A0A1G7EYH1"/>
<evidence type="ECO:0000313" key="2">
    <source>
        <dbReference type="Proteomes" id="UP000198517"/>
    </source>
</evidence>
<accession>A0A1G7EYH1</accession>
<dbReference type="STRING" id="1071918.SAMN05421544_11823"/>
<sequence>MPFPNHKIVHDYEDFSKIEKHYQQKLIEHCPMFFCEIFMNMEVVQIRSLKTNEYMHGIYFNGNLIGHFYIGKIYSYKEQLAIVEKYMPPKYLQFQEYSRKYKEIDYTPIPYDGYAWIYDRILTEVK</sequence>
<name>A0A1G7EYH1_9FLAO</name>